<dbReference type="EMBL" id="BMGR01000001">
    <property type="protein sequence ID" value="GGF88145.1"/>
    <property type="molecule type" value="Genomic_DNA"/>
</dbReference>
<gene>
    <name evidence="2" type="ORF">GCM10010916_01780</name>
</gene>
<organism evidence="2 3">
    <name type="scientific">Paenibacillus abyssi</name>
    <dbReference type="NCBI Taxonomy" id="1340531"/>
    <lineage>
        <taxon>Bacteria</taxon>
        <taxon>Bacillati</taxon>
        <taxon>Bacillota</taxon>
        <taxon>Bacilli</taxon>
        <taxon>Bacillales</taxon>
        <taxon>Paenibacillaceae</taxon>
        <taxon>Paenibacillus</taxon>
    </lineage>
</organism>
<feature type="compositionally biased region" description="Polar residues" evidence="1">
    <location>
        <begin position="240"/>
        <end position="249"/>
    </location>
</feature>
<reference evidence="2" key="1">
    <citation type="journal article" date="2014" name="Int. J. Syst. Evol. Microbiol.">
        <title>Complete genome sequence of Corynebacterium casei LMG S-19264T (=DSM 44701T), isolated from a smear-ripened cheese.</title>
        <authorList>
            <consortium name="US DOE Joint Genome Institute (JGI-PGF)"/>
            <person name="Walter F."/>
            <person name="Albersmeier A."/>
            <person name="Kalinowski J."/>
            <person name="Ruckert C."/>
        </authorList>
    </citation>
    <scope>NUCLEOTIDE SEQUENCE</scope>
    <source>
        <strain evidence="2">CGMCC 1.12987</strain>
    </source>
</reference>
<accession>A0A917CI24</accession>
<reference evidence="2" key="2">
    <citation type="submission" date="2020-09" db="EMBL/GenBank/DDBJ databases">
        <authorList>
            <person name="Sun Q."/>
            <person name="Zhou Y."/>
        </authorList>
    </citation>
    <scope>NUCLEOTIDE SEQUENCE</scope>
    <source>
        <strain evidence="2">CGMCC 1.12987</strain>
    </source>
</reference>
<name>A0A917CI24_9BACL</name>
<comment type="caution">
    <text evidence="2">The sequence shown here is derived from an EMBL/GenBank/DDBJ whole genome shotgun (WGS) entry which is preliminary data.</text>
</comment>
<dbReference type="Proteomes" id="UP000644756">
    <property type="component" value="Unassembled WGS sequence"/>
</dbReference>
<keyword evidence="3" id="KW-1185">Reference proteome</keyword>
<feature type="region of interest" description="Disordered" evidence="1">
    <location>
        <begin position="240"/>
        <end position="262"/>
    </location>
</feature>
<proteinExistence type="predicted"/>
<dbReference type="RefSeq" id="WP_188528110.1">
    <property type="nucleotide sequence ID" value="NZ_BMGR01000001.1"/>
</dbReference>
<evidence type="ECO:0000256" key="1">
    <source>
        <dbReference type="SAM" id="MobiDB-lite"/>
    </source>
</evidence>
<dbReference type="AlphaFoldDB" id="A0A917CI24"/>
<sequence length="262" mass="28546">MSLFTKKGAEAVTSAQATKEEKVSAHVKFNAGTTLKVRFLSTTDSVEYFAHGLYSPTVPTFAPKVTPERNARGYVTSNPSVWDRAADLLYADAKAESDAKKAEELRRQAGNLKSKPRYLVGFVNLENGEQGFVDLTKKQADGIFAALAKYAKKLDKVAFELSKTGASTNTVVSLTPILDMDEDLTDKERENFVKVAGQPFDFEKFEGFVTMLDEAEQTKNLVIAGFDIARLGLSIGAASNASSTQSDESTPIEDGDEPEMTF</sequence>
<protein>
    <submittedName>
        <fullName evidence="2">Uncharacterized protein</fullName>
    </submittedName>
</protein>
<evidence type="ECO:0000313" key="3">
    <source>
        <dbReference type="Proteomes" id="UP000644756"/>
    </source>
</evidence>
<evidence type="ECO:0000313" key="2">
    <source>
        <dbReference type="EMBL" id="GGF88145.1"/>
    </source>
</evidence>
<feature type="compositionally biased region" description="Acidic residues" evidence="1">
    <location>
        <begin position="250"/>
        <end position="262"/>
    </location>
</feature>